<proteinExistence type="predicted"/>
<dbReference type="Proteomes" id="UP001157069">
    <property type="component" value="Unassembled WGS sequence"/>
</dbReference>
<evidence type="ECO:0000313" key="2">
    <source>
        <dbReference type="Proteomes" id="UP001157069"/>
    </source>
</evidence>
<gene>
    <name evidence="1" type="ORF">GCM10025869_24670</name>
</gene>
<dbReference type="EMBL" id="BSVA01000001">
    <property type="protein sequence ID" value="GMA91938.1"/>
    <property type="molecule type" value="Genomic_DNA"/>
</dbReference>
<protein>
    <submittedName>
        <fullName evidence="1">Uncharacterized protein</fullName>
    </submittedName>
</protein>
<name>A0ABQ6JX25_9MICO</name>
<keyword evidence="2" id="KW-1185">Reference proteome</keyword>
<evidence type="ECO:0000313" key="1">
    <source>
        <dbReference type="EMBL" id="GMA91938.1"/>
    </source>
</evidence>
<sequence length="108" mass="11628">MYTRIPLILSAPAMQGIRPLPIAFVTDDAALVDAFDGSDSPFLVSNANGVTFGGVQVDITLLHDDVHSIVRSHLEREKLRVLTDSTGLTDASINRASRLAADLALHFD</sequence>
<reference evidence="2" key="1">
    <citation type="journal article" date="2019" name="Int. J. Syst. Evol. Microbiol.">
        <title>The Global Catalogue of Microorganisms (GCM) 10K type strain sequencing project: providing services to taxonomists for standard genome sequencing and annotation.</title>
        <authorList>
            <consortium name="The Broad Institute Genomics Platform"/>
            <consortium name="The Broad Institute Genome Sequencing Center for Infectious Disease"/>
            <person name="Wu L."/>
            <person name="Ma J."/>
        </authorList>
    </citation>
    <scope>NUCLEOTIDE SEQUENCE [LARGE SCALE GENOMIC DNA]</scope>
    <source>
        <strain evidence="2">NBRC 108755</strain>
    </source>
</reference>
<accession>A0ABQ6JX25</accession>
<organism evidence="1 2">
    <name type="scientific">Homoserinibacter gongjuensis</name>
    <dbReference type="NCBI Taxonomy" id="1162968"/>
    <lineage>
        <taxon>Bacteria</taxon>
        <taxon>Bacillati</taxon>
        <taxon>Actinomycetota</taxon>
        <taxon>Actinomycetes</taxon>
        <taxon>Micrococcales</taxon>
        <taxon>Microbacteriaceae</taxon>
        <taxon>Homoserinibacter</taxon>
    </lineage>
</organism>
<comment type="caution">
    <text evidence="1">The sequence shown here is derived from an EMBL/GenBank/DDBJ whole genome shotgun (WGS) entry which is preliminary data.</text>
</comment>